<feature type="active site" evidence="9">
    <location>
        <position position="141"/>
    </location>
</feature>
<evidence type="ECO:0000256" key="6">
    <source>
        <dbReference type="ARBA" id="ARBA00022842"/>
    </source>
</evidence>
<feature type="binding site" evidence="8">
    <location>
        <begin position="40"/>
        <end position="42"/>
    </location>
    <ligand>
        <name>GTP</name>
        <dbReference type="ChEBI" id="CHEBI:37565"/>
    </ligand>
</feature>
<dbReference type="NCBIfam" id="TIGR00184">
    <property type="entry name" value="purA"/>
    <property type="match status" value="1"/>
</dbReference>
<gene>
    <name evidence="8" type="primary">purA</name>
    <name evidence="11" type="ORF">IV88_GL001077</name>
</gene>
<dbReference type="InterPro" id="IPR001114">
    <property type="entry name" value="Adenylosuccinate_synthetase"/>
</dbReference>
<dbReference type="PANTHER" id="PTHR11846">
    <property type="entry name" value="ADENYLOSUCCINATE SYNTHETASE"/>
    <property type="match status" value="1"/>
</dbReference>
<evidence type="ECO:0000256" key="2">
    <source>
        <dbReference type="ARBA" id="ARBA00022598"/>
    </source>
</evidence>
<keyword evidence="12" id="KW-1185">Reference proteome</keyword>
<dbReference type="PANTHER" id="PTHR11846:SF0">
    <property type="entry name" value="ADENYLOSUCCINATE SYNTHETASE"/>
    <property type="match status" value="1"/>
</dbReference>
<dbReference type="PROSITE" id="PS00513">
    <property type="entry name" value="ADENYLOSUCCIN_SYN_2"/>
    <property type="match status" value="1"/>
</dbReference>
<dbReference type="EMBL" id="JQCQ01000033">
    <property type="protein sequence ID" value="KRO22948.1"/>
    <property type="molecule type" value="Genomic_DNA"/>
</dbReference>
<dbReference type="PROSITE" id="PS01266">
    <property type="entry name" value="ADENYLOSUCCIN_SYN_1"/>
    <property type="match status" value="1"/>
</dbReference>
<feature type="binding site" description="in other chain" evidence="8">
    <location>
        <position position="240"/>
    </location>
    <ligand>
        <name>IMP</name>
        <dbReference type="ChEBI" id="CHEBI:58053"/>
        <note>ligand shared between dimeric partners</note>
    </ligand>
</feature>
<dbReference type="InterPro" id="IPR027417">
    <property type="entry name" value="P-loop_NTPase"/>
</dbReference>
<feature type="binding site" description="in other chain" evidence="8">
    <location>
        <position position="225"/>
    </location>
    <ligand>
        <name>IMP</name>
        <dbReference type="ChEBI" id="CHEBI:58053"/>
        <note>ligand shared between dimeric partners</note>
    </ligand>
</feature>
<dbReference type="GO" id="GO:0005525">
    <property type="term" value="F:GTP binding"/>
    <property type="evidence" value="ECO:0007669"/>
    <property type="project" value="UniProtKB-UniRule"/>
</dbReference>
<keyword evidence="2 8" id="KW-0436">Ligase</keyword>
<evidence type="ECO:0000313" key="11">
    <source>
        <dbReference type="EMBL" id="KRO22948.1"/>
    </source>
</evidence>
<dbReference type="Proteomes" id="UP000051249">
    <property type="component" value="Unassembled WGS sequence"/>
</dbReference>
<keyword evidence="7 8" id="KW-0342">GTP-binding</keyword>
<dbReference type="GO" id="GO:0044208">
    <property type="term" value="P:'de novo' AMP biosynthetic process"/>
    <property type="evidence" value="ECO:0007669"/>
    <property type="project" value="UniProtKB-UniRule"/>
</dbReference>
<dbReference type="NCBIfam" id="NF002223">
    <property type="entry name" value="PRK01117.1"/>
    <property type="match status" value="1"/>
</dbReference>
<dbReference type="Gene3D" id="3.90.170.10">
    <property type="entry name" value="Adenylosuccinate Synthetase, subunit A, domain 3"/>
    <property type="match status" value="1"/>
</dbReference>
<dbReference type="FunFam" id="3.90.170.10:FF:000001">
    <property type="entry name" value="Adenylosuccinate synthetase"/>
    <property type="match status" value="1"/>
</dbReference>
<dbReference type="SUPFAM" id="SSF52540">
    <property type="entry name" value="P-loop containing nucleoside triphosphate hydrolases"/>
    <property type="match status" value="1"/>
</dbReference>
<evidence type="ECO:0000256" key="9">
    <source>
        <dbReference type="PROSITE-ProRule" id="PRU10134"/>
    </source>
</evidence>
<comment type="catalytic activity">
    <reaction evidence="8 10">
        <text>IMP + L-aspartate + GTP = N(6)-(1,2-dicarboxyethyl)-AMP + GDP + phosphate + 2 H(+)</text>
        <dbReference type="Rhea" id="RHEA:15753"/>
        <dbReference type="ChEBI" id="CHEBI:15378"/>
        <dbReference type="ChEBI" id="CHEBI:29991"/>
        <dbReference type="ChEBI" id="CHEBI:37565"/>
        <dbReference type="ChEBI" id="CHEBI:43474"/>
        <dbReference type="ChEBI" id="CHEBI:57567"/>
        <dbReference type="ChEBI" id="CHEBI:58053"/>
        <dbReference type="ChEBI" id="CHEBI:58189"/>
        <dbReference type="EC" id="6.3.4.4"/>
    </reaction>
</comment>
<feature type="binding site" evidence="8">
    <location>
        <position position="306"/>
    </location>
    <ligand>
        <name>GTP</name>
        <dbReference type="ChEBI" id="CHEBI:37565"/>
    </ligand>
</feature>
<dbReference type="RefSeq" id="WP_057800271.1">
    <property type="nucleotide sequence ID" value="NZ_BJZZ01000033.1"/>
</dbReference>
<evidence type="ECO:0000256" key="8">
    <source>
        <dbReference type="HAMAP-Rule" id="MF_00011"/>
    </source>
</evidence>
<comment type="caution">
    <text evidence="11">The sequence shown here is derived from an EMBL/GenBank/DDBJ whole genome shotgun (WGS) entry which is preliminary data.</text>
</comment>
<dbReference type="UniPathway" id="UPA00075">
    <property type="reaction ID" value="UER00335"/>
</dbReference>
<dbReference type="InterPro" id="IPR042109">
    <property type="entry name" value="Adenylosuccinate_synth_dom1"/>
</dbReference>
<feature type="binding site" description="in other chain" evidence="8">
    <location>
        <begin position="38"/>
        <end position="41"/>
    </location>
    <ligand>
        <name>IMP</name>
        <dbReference type="ChEBI" id="CHEBI:58053"/>
        <note>ligand shared between dimeric partners</note>
    </ligand>
</feature>
<feature type="binding site" evidence="8">
    <location>
        <begin position="414"/>
        <end position="416"/>
    </location>
    <ligand>
        <name>GTP</name>
        <dbReference type="ChEBI" id="CHEBI:37565"/>
    </ligand>
</feature>
<keyword evidence="4 8" id="KW-0547">Nucleotide-binding</keyword>
<dbReference type="InterPro" id="IPR033128">
    <property type="entry name" value="Adenylosuccin_syn_Lys_AS"/>
</dbReference>
<keyword evidence="5 8" id="KW-0658">Purine biosynthesis</keyword>
<dbReference type="FunFam" id="1.10.300.10:FF:000001">
    <property type="entry name" value="Adenylosuccinate synthetase"/>
    <property type="match status" value="1"/>
</dbReference>
<comment type="subcellular location">
    <subcellularLocation>
        <location evidence="8">Cytoplasm</location>
    </subcellularLocation>
</comment>
<protein>
    <recommendedName>
        <fullName evidence="8 10">Adenylosuccinate synthetase</fullName>
        <shortName evidence="8">AMPSase</shortName>
        <shortName evidence="8">AdSS</shortName>
        <ecNumber evidence="8 10">6.3.4.4</ecNumber>
    </recommendedName>
    <alternativeName>
        <fullName evidence="8">IMP--aspartate ligase</fullName>
    </alternativeName>
</protein>
<feature type="binding site" description="in other chain" evidence="8">
    <location>
        <position position="130"/>
    </location>
    <ligand>
        <name>IMP</name>
        <dbReference type="ChEBI" id="CHEBI:58053"/>
        <note>ligand shared between dimeric partners</note>
    </ligand>
</feature>
<dbReference type="PATRIC" id="fig|480391.4.peg.1093"/>
<evidence type="ECO:0000256" key="4">
    <source>
        <dbReference type="ARBA" id="ARBA00022741"/>
    </source>
</evidence>
<dbReference type="Gene3D" id="3.40.440.10">
    <property type="entry name" value="Adenylosuccinate Synthetase, subunit A, domain 1"/>
    <property type="match status" value="1"/>
</dbReference>
<comment type="function">
    <text evidence="8">Plays an important role in the de novo pathway of purine nucleotide biosynthesis. Catalyzes the first committed step in the biosynthesis of AMP from IMP.</text>
</comment>
<dbReference type="Gene3D" id="1.10.300.10">
    <property type="entry name" value="Adenylosuccinate Synthetase, subunit A, domain 2"/>
    <property type="match status" value="1"/>
</dbReference>
<dbReference type="GO" id="GO:0004019">
    <property type="term" value="F:adenylosuccinate synthase activity"/>
    <property type="evidence" value="ECO:0007669"/>
    <property type="project" value="UniProtKB-UniRule"/>
</dbReference>
<evidence type="ECO:0000256" key="7">
    <source>
        <dbReference type="ARBA" id="ARBA00023134"/>
    </source>
</evidence>
<comment type="similarity">
    <text evidence="8 10">Belongs to the adenylosuccinate synthetase family.</text>
</comment>
<feature type="binding site" evidence="8">
    <location>
        <begin position="300"/>
        <end position="306"/>
    </location>
    <ligand>
        <name>substrate</name>
    </ligand>
</feature>
<dbReference type="InterPro" id="IPR042110">
    <property type="entry name" value="Adenylosuccinate_synth_dom2"/>
</dbReference>
<feature type="binding site" evidence="8">
    <location>
        <position position="13"/>
    </location>
    <ligand>
        <name>Mg(2+)</name>
        <dbReference type="ChEBI" id="CHEBI:18420"/>
    </ligand>
</feature>
<dbReference type="InterPro" id="IPR042111">
    <property type="entry name" value="Adenylosuccinate_synth_dom3"/>
</dbReference>
<comment type="pathway">
    <text evidence="8 10">Purine metabolism; AMP biosynthesis via de novo pathway; AMP from IMP: step 1/2.</text>
</comment>
<dbReference type="InterPro" id="IPR018220">
    <property type="entry name" value="Adenylosuccin_syn_GTP-bd"/>
</dbReference>
<keyword evidence="8" id="KW-0963">Cytoplasm</keyword>
<feature type="binding site" evidence="8">
    <location>
        <position position="144"/>
    </location>
    <ligand>
        <name>IMP</name>
        <dbReference type="ChEBI" id="CHEBI:58053"/>
        <note>ligand shared between dimeric partners</note>
    </ligand>
</feature>
<dbReference type="EC" id="6.3.4.4" evidence="8 10"/>
<dbReference type="HAMAP" id="MF_00011">
    <property type="entry name" value="Adenylosucc_synth"/>
    <property type="match status" value="1"/>
</dbReference>
<feature type="binding site" evidence="8">
    <location>
        <position position="40"/>
    </location>
    <ligand>
        <name>Mg(2+)</name>
        <dbReference type="ChEBI" id="CHEBI:18420"/>
    </ligand>
</feature>
<dbReference type="AlphaFoldDB" id="A0A0R2NAU1"/>
<feature type="active site" description="Proton acceptor" evidence="8">
    <location>
        <position position="13"/>
    </location>
</feature>
<dbReference type="GO" id="GO:0005737">
    <property type="term" value="C:cytoplasm"/>
    <property type="evidence" value="ECO:0007669"/>
    <property type="project" value="UniProtKB-SubCell"/>
</dbReference>
<feature type="binding site" evidence="8">
    <location>
        <begin position="332"/>
        <end position="334"/>
    </location>
    <ligand>
        <name>GTP</name>
        <dbReference type="ChEBI" id="CHEBI:37565"/>
    </ligand>
</feature>
<evidence type="ECO:0000256" key="10">
    <source>
        <dbReference type="RuleBase" id="RU000520"/>
    </source>
</evidence>
<dbReference type="GO" id="GO:0000287">
    <property type="term" value="F:magnesium ion binding"/>
    <property type="evidence" value="ECO:0007669"/>
    <property type="project" value="UniProtKB-UniRule"/>
</dbReference>
<keyword evidence="3 8" id="KW-0479">Metal-binding</keyword>
<feature type="active site" description="Proton donor" evidence="8">
    <location>
        <position position="41"/>
    </location>
</feature>
<dbReference type="CDD" id="cd03108">
    <property type="entry name" value="AdSS"/>
    <property type="match status" value="1"/>
</dbReference>
<comment type="subunit">
    <text evidence="1 8">Homodimer.</text>
</comment>
<organism evidence="11 12">
    <name type="scientific">Pediococcus argentinicus</name>
    <dbReference type="NCBI Taxonomy" id="480391"/>
    <lineage>
        <taxon>Bacteria</taxon>
        <taxon>Bacillati</taxon>
        <taxon>Bacillota</taxon>
        <taxon>Bacilli</taxon>
        <taxon>Lactobacillales</taxon>
        <taxon>Lactobacillaceae</taxon>
        <taxon>Pediococcus</taxon>
    </lineage>
</organism>
<dbReference type="Pfam" id="PF00709">
    <property type="entry name" value="Adenylsucc_synt"/>
    <property type="match status" value="1"/>
</dbReference>
<feature type="binding site" description="in other chain" evidence="8">
    <location>
        <position position="304"/>
    </location>
    <ligand>
        <name>IMP</name>
        <dbReference type="ChEBI" id="CHEBI:58053"/>
        <note>ligand shared between dimeric partners</note>
    </ligand>
</feature>
<evidence type="ECO:0000313" key="12">
    <source>
        <dbReference type="Proteomes" id="UP000051249"/>
    </source>
</evidence>
<reference evidence="11 12" key="1">
    <citation type="journal article" date="2015" name="Genome Announc.">
        <title>Expanding the biotechnology potential of lactobacilli through comparative genomics of 213 strains and associated genera.</title>
        <authorList>
            <person name="Sun Z."/>
            <person name="Harris H.M."/>
            <person name="McCann A."/>
            <person name="Guo C."/>
            <person name="Argimon S."/>
            <person name="Zhang W."/>
            <person name="Yang X."/>
            <person name="Jeffery I.B."/>
            <person name="Cooney J.C."/>
            <person name="Kagawa T.F."/>
            <person name="Liu W."/>
            <person name="Song Y."/>
            <person name="Salvetti E."/>
            <person name="Wrobel A."/>
            <person name="Rasinkangas P."/>
            <person name="Parkhill J."/>
            <person name="Rea M.C."/>
            <person name="O'Sullivan O."/>
            <person name="Ritari J."/>
            <person name="Douillard F.P."/>
            <person name="Paul Ross R."/>
            <person name="Yang R."/>
            <person name="Briner A.E."/>
            <person name="Felis G.E."/>
            <person name="de Vos W.M."/>
            <person name="Barrangou R."/>
            <person name="Klaenhammer T.R."/>
            <person name="Caufield P.W."/>
            <person name="Cui Y."/>
            <person name="Zhang H."/>
            <person name="O'Toole P.W."/>
        </authorList>
    </citation>
    <scope>NUCLEOTIDE SEQUENCE [LARGE SCALE GENOMIC DNA]</scope>
    <source>
        <strain evidence="11 12">DSM 23026</strain>
    </source>
</reference>
<comment type="cofactor">
    <cofactor evidence="8">
        <name>Mg(2+)</name>
        <dbReference type="ChEBI" id="CHEBI:18420"/>
    </cofactor>
    <text evidence="8">Binds 1 Mg(2+) ion per subunit.</text>
</comment>
<evidence type="ECO:0000256" key="5">
    <source>
        <dbReference type="ARBA" id="ARBA00022755"/>
    </source>
</evidence>
<accession>A0A0R2NAU1</accession>
<proteinExistence type="inferred from homology"/>
<evidence type="ECO:0000256" key="3">
    <source>
        <dbReference type="ARBA" id="ARBA00022723"/>
    </source>
</evidence>
<feature type="binding site" evidence="8">
    <location>
        <begin position="12"/>
        <end position="18"/>
    </location>
    <ligand>
        <name>GTP</name>
        <dbReference type="ChEBI" id="CHEBI:37565"/>
    </ligand>
</feature>
<dbReference type="GO" id="GO:0046040">
    <property type="term" value="P:IMP metabolic process"/>
    <property type="evidence" value="ECO:0007669"/>
    <property type="project" value="TreeGrafter"/>
</dbReference>
<dbReference type="SMART" id="SM00788">
    <property type="entry name" value="Adenylsucc_synt"/>
    <property type="match status" value="1"/>
</dbReference>
<evidence type="ECO:0000256" key="1">
    <source>
        <dbReference type="ARBA" id="ARBA00011738"/>
    </source>
</evidence>
<feature type="binding site" description="in other chain" evidence="8">
    <location>
        <begin position="13"/>
        <end position="16"/>
    </location>
    <ligand>
        <name>IMP</name>
        <dbReference type="ChEBI" id="CHEBI:58053"/>
        <note>ligand shared between dimeric partners</note>
    </ligand>
</feature>
<dbReference type="OrthoDB" id="9807553at2"/>
<keyword evidence="6 8" id="KW-0460">Magnesium</keyword>
<name>A0A0R2NAU1_9LACO</name>
<sequence length="429" mass="47268">MPAAVVIGSQWGDEGKGKIIDRLSQSAQMTVRYSGGDNAGHSIVVGNQNIALRLVPSGILNHDALCVISNGTVINPTTLLEEIKTLNQLGIPTDHLRISDRAHVIFPYHILQDQQQEIDRAKNGEKIGTTNKGIGPAYMDKMQRIGIRMVDLLEPETLESKIEFNLQQKKSLLGAELFEQLPSAHELANQYLEFGKTLKPLITDTSYLINEELHQENKVLLEGAQGSMLDIDHGTYPFVTSSNPTAGGASTGTGIGPKSLDHIIGVCKAYVSRVGAGPFPTEQLNSIGDQIRETAHEYGTVTHRPRRIGWFDGVLLKYVAQLNGFTDLVVNCLDVLSGFETVKICTGYEVNGNKINYYPASDSLLEQAQPIYRELPGWSEDLTQIKSFDELPLNAQKFLQAIEEVTETRISAFSVGPDREQTVEVNQIW</sequence>